<dbReference type="InterPro" id="IPR003719">
    <property type="entry name" value="Phenazine_PhzF-like"/>
</dbReference>
<evidence type="ECO:0000256" key="1">
    <source>
        <dbReference type="ARBA" id="ARBA00008270"/>
    </source>
</evidence>
<evidence type="ECO:0000313" key="4">
    <source>
        <dbReference type="Proteomes" id="UP000320735"/>
    </source>
</evidence>
<comment type="similarity">
    <text evidence="1">Belongs to the PhzF family.</text>
</comment>
<proteinExistence type="inferred from homology"/>
<dbReference type="EC" id="5.1.-.-" evidence="3"/>
<dbReference type="PANTHER" id="PTHR13774">
    <property type="entry name" value="PHENAZINE BIOSYNTHESIS PROTEIN"/>
    <property type="match status" value="1"/>
</dbReference>
<dbReference type="SUPFAM" id="SSF54506">
    <property type="entry name" value="Diaminopimelate epimerase-like"/>
    <property type="match status" value="1"/>
</dbReference>
<reference evidence="3 4" key="1">
    <citation type="submission" date="2019-02" db="EMBL/GenBank/DDBJ databases">
        <title>Deep-cultivation of Planctomycetes and their phenomic and genomic characterization uncovers novel biology.</title>
        <authorList>
            <person name="Wiegand S."/>
            <person name="Jogler M."/>
            <person name="Boedeker C."/>
            <person name="Pinto D."/>
            <person name="Vollmers J."/>
            <person name="Rivas-Marin E."/>
            <person name="Kohn T."/>
            <person name="Peeters S.H."/>
            <person name="Heuer A."/>
            <person name="Rast P."/>
            <person name="Oberbeckmann S."/>
            <person name="Bunk B."/>
            <person name="Jeske O."/>
            <person name="Meyerdierks A."/>
            <person name="Storesund J.E."/>
            <person name="Kallscheuer N."/>
            <person name="Luecker S."/>
            <person name="Lage O.M."/>
            <person name="Pohl T."/>
            <person name="Merkel B.J."/>
            <person name="Hornburger P."/>
            <person name="Mueller R.-W."/>
            <person name="Bruemmer F."/>
            <person name="Labrenz M."/>
            <person name="Spormann A.M."/>
            <person name="Op Den Camp H."/>
            <person name="Overmann J."/>
            <person name="Amann R."/>
            <person name="Jetten M.S.M."/>
            <person name="Mascher T."/>
            <person name="Medema M.H."/>
            <person name="Devos D.P."/>
            <person name="Kaster A.-K."/>
            <person name="Ovreas L."/>
            <person name="Rohde M."/>
            <person name="Galperin M.Y."/>
            <person name="Jogler C."/>
        </authorList>
    </citation>
    <scope>NUCLEOTIDE SEQUENCE [LARGE SCALE GENOMIC DNA]</scope>
    <source>
        <strain evidence="3 4">CA54</strain>
    </source>
</reference>
<dbReference type="Gene3D" id="3.10.310.10">
    <property type="entry name" value="Diaminopimelate Epimerase, Chain A, domain 1"/>
    <property type="match status" value="2"/>
</dbReference>
<dbReference type="NCBIfam" id="TIGR00654">
    <property type="entry name" value="PhzF_family"/>
    <property type="match status" value="1"/>
</dbReference>
<sequence>MSQEIIIVDAFTDQPFAGNPAAVCVLPEPRDAEWMQRVASEMNLSETAYAYREEDAFRLRWFTPTMEVDLCGHATLATAHVLWSEGHLANDVPALFNTNSGRLTASRDGEWINLNFPAEPPVDTETPSVLAAALGATPIYVGKNRMDLLAEIDSEETLRALIPDLQLISEIPTRGVIVTCR</sequence>
<dbReference type="Pfam" id="PF02567">
    <property type="entry name" value="PhzC-PhzF"/>
    <property type="match status" value="1"/>
</dbReference>
<dbReference type="PANTHER" id="PTHR13774:SF17">
    <property type="entry name" value="PHENAZINE BIOSYNTHESIS-LIKE DOMAIN-CONTAINING PROTEIN"/>
    <property type="match status" value="1"/>
</dbReference>
<keyword evidence="2 3" id="KW-0413">Isomerase</keyword>
<protein>
    <submittedName>
        <fullName evidence="3">Putative isomerase YddE</fullName>
        <ecNumber evidence="3">5.1.-.-</ecNumber>
    </submittedName>
</protein>
<organism evidence="3 4">
    <name type="scientific">Symmachiella macrocystis</name>
    <dbReference type="NCBI Taxonomy" id="2527985"/>
    <lineage>
        <taxon>Bacteria</taxon>
        <taxon>Pseudomonadati</taxon>
        <taxon>Planctomycetota</taxon>
        <taxon>Planctomycetia</taxon>
        <taxon>Planctomycetales</taxon>
        <taxon>Planctomycetaceae</taxon>
        <taxon>Symmachiella</taxon>
    </lineage>
</organism>
<evidence type="ECO:0000256" key="2">
    <source>
        <dbReference type="ARBA" id="ARBA00023235"/>
    </source>
</evidence>
<dbReference type="EMBL" id="SJPP01000002">
    <property type="protein sequence ID" value="TWU09027.1"/>
    <property type="molecule type" value="Genomic_DNA"/>
</dbReference>
<name>A0A5C6BBC5_9PLAN</name>
<gene>
    <name evidence="3" type="primary">yddE</name>
    <name evidence="3" type="ORF">CA54_42670</name>
</gene>
<keyword evidence="4" id="KW-1185">Reference proteome</keyword>
<accession>A0A5C6BBC5</accession>
<dbReference type="AlphaFoldDB" id="A0A5C6BBC5"/>
<dbReference type="Proteomes" id="UP000320735">
    <property type="component" value="Unassembled WGS sequence"/>
</dbReference>
<dbReference type="GO" id="GO:0016853">
    <property type="term" value="F:isomerase activity"/>
    <property type="evidence" value="ECO:0007669"/>
    <property type="project" value="UniProtKB-KW"/>
</dbReference>
<comment type="caution">
    <text evidence="3">The sequence shown here is derived from an EMBL/GenBank/DDBJ whole genome shotgun (WGS) entry which is preliminary data.</text>
</comment>
<dbReference type="GO" id="GO:0005737">
    <property type="term" value="C:cytoplasm"/>
    <property type="evidence" value="ECO:0007669"/>
    <property type="project" value="TreeGrafter"/>
</dbReference>
<evidence type="ECO:0000313" key="3">
    <source>
        <dbReference type="EMBL" id="TWU09027.1"/>
    </source>
</evidence>